<dbReference type="STRING" id="455.Ljam_2761"/>
<comment type="cofactor">
    <cofactor evidence="1">
        <name>a divalent metal cation</name>
        <dbReference type="ChEBI" id="CHEBI:60240"/>
    </cofactor>
</comment>
<accession>A0A0W0ULR0</accession>
<dbReference type="OrthoDB" id="9771229at2"/>
<dbReference type="EMBL" id="LNYG01000013">
    <property type="protein sequence ID" value="KTD08566.1"/>
    <property type="molecule type" value="Genomic_DNA"/>
</dbReference>
<dbReference type="Proteomes" id="UP000054715">
    <property type="component" value="Unassembled WGS sequence"/>
</dbReference>
<evidence type="ECO:0000256" key="2">
    <source>
        <dbReference type="ARBA" id="ARBA00022722"/>
    </source>
</evidence>
<gene>
    <name evidence="8" type="ORF">Ljam_2761</name>
</gene>
<feature type="domain" description="Endoribonuclease YicC-like N-terminal" evidence="6">
    <location>
        <begin position="3"/>
        <end position="154"/>
    </location>
</feature>
<dbReference type="Pfam" id="PF08340">
    <property type="entry name" value="YicC-like_C"/>
    <property type="match status" value="1"/>
</dbReference>
<evidence type="ECO:0000313" key="8">
    <source>
        <dbReference type="EMBL" id="KTD08566.1"/>
    </source>
</evidence>
<evidence type="ECO:0000313" key="9">
    <source>
        <dbReference type="Proteomes" id="UP000054715"/>
    </source>
</evidence>
<dbReference type="GO" id="GO:0004521">
    <property type="term" value="F:RNA endonuclease activity"/>
    <property type="evidence" value="ECO:0007669"/>
    <property type="project" value="InterPro"/>
</dbReference>
<keyword evidence="2" id="KW-0540">Nuclease</keyword>
<dbReference type="InterPro" id="IPR013527">
    <property type="entry name" value="YicC-like_N"/>
</dbReference>
<dbReference type="GO" id="GO:0016787">
    <property type="term" value="F:hydrolase activity"/>
    <property type="evidence" value="ECO:0007669"/>
    <property type="project" value="UniProtKB-KW"/>
</dbReference>
<dbReference type="PANTHER" id="PTHR30636">
    <property type="entry name" value="UPF0701 PROTEIN YICC"/>
    <property type="match status" value="1"/>
</dbReference>
<dbReference type="PATRIC" id="fig|455.5.peg.2900"/>
<evidence type="ECO:0000256" key="3">
    <source>
        <dbReference type="ARBA" id="ARBA00022759"/>
    </source>
</evidence>
<dbReference type="AlphaFoldDB" id="A0A0W0ULR0"/>
<organism evidence="8 9">
    <name type="scientific">Legionella jamestowniensis</name>
    <dbReference type="NCBI Taxonomy" id="455"/>
    <lineage>
        <taxon>Bacteria</taxon>
        <taxon>Pseudomonadati</taxon>
        <taxon>Pseudomonadota</taxon>
        <taxon>Gammaproteobacteria</taxon>
        <taxon>Legionellales</taxon>
        <taxon>Legionellaceae</taxon>
        <taxon>Legionella</taxon>
    </lineage>
</organism>
<dbReference type="Pfam" id="PF03755">
    <property type="entry name" value="YicC-like_N"/>
    <property type="match status" value="1"/>
</dbReference>
<comment type="similarity">
    <text evidence="5">Belongs to the YicC/YloC family.</text>
</comment>
<dbReference type="RefSeq" id="WP_058450575.1">
    <property type="nucleotide sequence ID" value="NZ_CAAAJF010000001.1"/>
</dbReference>
<evidence type="ECO:0000256" key="5">
    <source>
        <dbReference type="ARBA" id="ARBA00035648"/>
    </source>
</evidence>
<feature type="domain" description="Endoribonuclease YicC-like C-terminal" evidence="7">
    <location>
        <begin position="176"/>
        <end position="288"/>
    </location>
</feature>
<protein>
    <submittedName>
        <fullName evidence="8">Putative stress-induced protein</fullName>
    </submittedName>
</protein>
<evidence type="ECO:0000259" key="7">
    <source>
        <dbReference type="Pfam" id="PF08340"/>
    </source>
</evidence>
<dbReference type="InterPro" id="IPR005229">
    <property type="entry name" value="YicC/YloC-like"/>
</dbReference>
<comment type="caution">
    <text evidence="8">The sequence shown here is derived from an EMBL/GenBank/DDBJ whole genome shotgun (WGS) entry which is preliminary data.</text>
</comment>
<sequence length="288" mass="32661">MTHSMTAFARVQRQLDVGVFCWEIKSVNHRYLDVTFRLPDSFRFLETSLRALVRDKVNRGKVECQLKFQATVSCDQSVLINEKLVNELLGIGDKLATSKFLANDISVSTILTWPGVIDVTQPDAEVLAQQAKQLFEETLTQLLMARKEEGLALKKQIVTRLEKLDNEIKTSMHLVANTAEQARDKLLTRLNTVQLAIDSTRIEQEIALLIARADVSEELARLQIHVKEVAKILENTEASGRRLDFLMQELNREANTLSSKSDSIALTQSAVEMKVLIEQMREQIQNIE</sequence>
<dbReference type="InterPro" id="IPR013551">
    <property type="entry name" value="YicC-like_C"/>
</dbReference>
<evidence type="ECO:0000256" key="4">
    <source>
        <dbReference type="ARBA" id="ARBA00022801"/>
    </source>
</evidence>
<evidence type="ECO:0000259" key="6">
    <source>
        <dbReference type="Pfam" id="PF03755"/>
    </source>
</evidence>
<proteinExistence type="inferred from homology"/>
<name>A0A0W0ULR0_9GAMM</name>
<dbReference type="NCBIfam" id="TIGR00255">
    <property type="entry name" value="YicC/YloC family endoribonuclease"/>
    <property type="match status" value="1"/>
</dbReference>
<reference evidence="8 9" key="1">
    <citation type="submission" date="2015-11" db="EMBL/GenBank/DDBJ databases">
        <title>Genomic analysis of 38 Legionella species identifies large and diverse effector repertoires.</title>
        <authorList>
            <person name="Burstein D."/>
            <person name="Amaro F."/>
            <person name="Zusman T."/>
            <person name="Lifshitz Z."/>
            <person name="Cohen O."/>
            <person name="Gilbert J.A."/>
            <person name="Pupko T."/>
            <person name="Shuman H.A."/>
            <person name="Segal G."/>
        </authorList>
    </citation>
    <scope>NUCLEOTIDE SEQUENCE [LARGE SCALE GENOMIC DNA]</scope>
    <source>
        <strain evidence="8 9">JA-26-G1-E2</strain>
    </source>
</reference>
<evidence type="ECO:0000256" key="1">
    <source>
        <dbReference type="ARBA" id="ARBA00001968"/>
    </source>
</evidence>
<dbReference type="PANTHER" id="PTHR30636:SF3">
    <property type="entry name" value="UPF0701 PROTEIN YICC"/>
    <property type="match status" value="1"/>
</dbReference>
<keyword evidence="3" id="KW-0255">Endonuclease</keyword>
<keyword evidence="4" id="KW-0378">Hydrolase</keyword>